<dbReference type="AlphaFoldDB" id="A0A7S0WTC2"/>
<proteinExistence type="predicted"/>
<dbReference type="PANTHER" id="PTHR47858">
    <property type="entry name" value="HALOACID DEHALOGENASE-LIKE HYDROLASE (HAD) SUPERFAMILY PROTEIN"/>
    <property type="match status" value="1"/>
</dbReference>
<name>A0A7S0WTC2_9CHLO</name>
<dbReference type="PANTHER" id="PTHR47858:SF2">
    <property type="entry name" value="HALOACID DEHALOGENASE-LIKE HYDROLASE (HAD) SUPERFAMILY PROTEIN"/>
    <property type="match status" value="1"/>
</dbReference>
<dbReference type="InterPro" id="IPR023198">
    <property type="entry name" value="PGP-like_dom2"/>
</dbReference>
<feature type="region of interest" description="Disordered" evidence="1">
    <location>
        <begin position="332"/>
        <end position="359"/>
    </location>
</feature>
<organism evidence="2">
    <name type="scientific">Chlamydomonas leiostraca</name>
    <dbReference type="NCBI Taxonomy" id="1034604"/>
    <lineage>
        <taxon>Eukaryota</taxon>
        <taxon>Viridiplantae</taxon>
        <taxon>Chlorophyta</taxon>
        <taxon>core chlorophytes</taxon>
        <taxon>Chlorophyceae</taxon>
        <taxon>CS clade</taxon>
        <taxon>Chlamydomonadales</taxon>
        <taxon>Chlamydomonadaceae</taxon>
        <taxon>Chlamydomonas</taxon>
    </lineage>
</organism>
<dbReference type="EMBL" id="HBFB01019904">
    <property type="protein sequence ID" value="CAD8683387.1"/>
    <property type="molecule type" value="Transcribed_RNA"/>
</dbReference>
<dbReference type="Gene3D" id="1.10.150.240">
    <property type="entry name" value="Putative phosphatase, domain 2"/>
    <property type="match status" value="1"/>
</dbReference>
<gene>
    <name evidence="2" type="ORF">CLEI1391_LOCUS11199</name>
</gene>
<sequence length="359" mass="39291">MHACLGHQRALGHLHRSRNGHLPQPMVHLRQPASARALREDGFDPYNPSASLQGHPPVQRAGAEHGQAFQSMLPTGRTSYVDVDKLNDMMRYTGAQRLRNVCAPDQAFGLIFNLDALADTRAAMAAAWKRLAAAHALPCPDNTLHLVEKDLSPERAIMDVLGWTRDMRLARGLVHELSDHFAAALMEQPPTAGAPGLRQWLDSVATYHIPTAAVTRLDRATARRVLERMTLHDHFQALVTDDDGMETQAEALLSAALQLQRPPNHCVFFDSHPQGVTAAHNASMKCIALASARVPAYKLRAADLTCTSLASLSVYNVRRLFANAGCEMGDLVKQSSGDKPGNKKRIANAVFDPENCDDE</sequence>
<protein>
    <submittedName>
        <fullName evidence="2">Uncharacterized protein</fullName>
    </submittedName>
</protein>
<dbReference type="InterPro" id="IPR041492">
    <property type="entry name" value="HAD_2"/>
</dbReference>
<evidence type="ECO:0000313" key="2">
    <source>
        <dbReference type="EMBL" id="CAD8683387.1"/>
    </source>
</evidence>
<accession>A0A7S0WTC2</accession>
<dbReference type="SUPFAM" id="SSF56784">
    <property type="entry name" value="HAD-like"/>
    <property type="match status" value="1"/>
</dbReference>
<dbReference type="InterPro" id="IPR023214">
    <property type="entry name" value="HAD_sf"/>
</dbReference>
<dbReference type="Pfam" id="PF13419">
    <property type="entry name" value="HAD_2"/>
    <property type="match status" value="1"/>
</dbReference>
<evidence type="ECO:0000256" key="1">
    <source>
        <dbReference type="SAM" id="MobiDB-lite"/>
    </source>
</evidence>
<reference evidence="2" key="1">
    <citation type="submission" date="2021-01" db="EMBL/GenBank/DDBJ databases">
        <authorList>
            <person name="Corre E."/>
            <person name="Pelletier E."/>
            <person name="Niang G."/>
            <person name="Scheremetjew M."/>
            <person name="Finn R."/>
            <person name="Kale V."/>
            <person name="Holt S."/>
            <person name="Cochrane G."/>
            <person name="Meng A."/>
            <person name="Brown T."/>
            <person name="Cohen L."/>
        </authorList>
    </citation>
    <scope>NUCLEOTIDE SEQUENCE</scope>
    <source>
        <strain evidence="2">SAG 11-49</strain>
    </source>
</reference>
<dbReference type="InterPro" id="IPR036412">
    <property type="entry name" value="HAD-like_sf"/>
</dbReference>
<dbReference type="Gene3D" id="3.40.50.1000">
    <property type="entry name" value="HAD superfamily/HAD-like"/>
    <property type="match status" value="1"/>
</dbReference>